<dbReference type="PRINTS" id="PR00463">
    <property type="entry name" value="EP450I"/>
</dbReference>
<sequence length="544" mass="61895">MACTSIRDNKDHYKIQQEKMPIFFQGLKIMAEQQEVIATLFHPSVFILCSILCVIFWIKWITSTGSKIQPPSPIKLPVLGNLHQLGSLPHYSLRSLAKKHGPLMLLHLGSVPTLIVSSADAAQLIMRTHDTIFSDRPQNKIGKKLLYNYKEVAVAPYGEYWRQMKSIFVLQLLSNRRVQSFQAIREEETALMVKRIQEACSLSLTVNLSEMFVSFTNDVVCRAAFGKKYSEGEGGKRFMQLMRIFLELLGTISVGNFIPWLKWIDQVNGFDAKVDRVAKEIDGFLEEVIKERENLVGHESSEMFENKEGEKDFLDILLKIHKHDTIGISMDRDSVKALILDTFAAGTDTTSTVLEWSMSELIRHPQIMKKLQHEVRVILKGKTLITEEDLEKMQYLKSVLKETLRFHPPIPLLVPRKTRQDVKVMGYDIAAGTMVMTNAWAIGRDPLLWNEPEEFMPERFLDSTIDYKGHDFQLIPFGAGRRACPGIAFGMAINELVLANLVHKFNWELPNGSRGQDLDMTESPGSTIHRRVPLLAVPICDKNA</sequence>
<evidence type="ECO:0000256" key="8">
    <source>
        <dbReference type="PIRSR" id="PIRSR602401-1"/>
    </source>
</evidence>
<dbReference type="GO" id="GO:0005506">
    <property type="term" value="F:iron ion binding"/>
    <property type="evidence" value="ECO:0007669"/>
    <property type="project" value="InterPro"/>
</dbReference>
<dbReference type="AlphaFoldDB" id="A0A7L7RB55"/>
<keyword evidence="10" id="KW-0812">Transmembrane</keyword>
<evidence type="ECO:0000256" key="6">
    <source>
        <dbReference type="ARBA" id="ARBA00023004"/>
    </source>
</evidence>
<dbReference type="InterPro" id="IPR001128">
    <property type="entry name" value="Cyt_P450"/>
</dbReference>
<dbReference type="PANTHER" id="PTHR47955">
    <property type="entry name" value="CYTOCHROME P450 FAMILY 71 PROTEIN"/>
    <property type="match status" value="1"/>
</dbReference>
<evidence type="ECO:0000256" key="5">
    <source>
        <dbReference type="ARBA" id="ARBA00023002"/>
    </source>
</evidence>
<comment type="cofactor">
    <cofactor evidence="1 8">
        <name>heme</name>
        <dbReference type="ChEBI" id="CHEBI:30413"/>
    </cofactor>
</comment>
<dbReference type="PRINTS" id="PR00385">
    <property type="entry name" value="P450"/>
</dbReference>
<dbReference type="GO" id="GO:0016705">
    <property type="term" value="F:oxidoreductase activity, acting on paired donors, with incorporation or reduction of molecular oxygen"/>
    <property type="evidence" value="ECO:0007669"/>
    <property type="project" value="InterPro"/>
</dbReference>
<comment type="similarity">
    <text evidence="2 9">Belongs to the cytochrome P450 family.</text>
</comment>
<evidence type="ECO:0000256" key="4">
    <source>
        <dbReference type="ARBA" id="ARBA00022723"/>
    </source>
</evidence>
<dbReference type="SUPFAM" id="SSF48264">
    <property type="entry name" value="Cytochrome P450"/>
    <property type="match status" value="1"/>
</dbReference>
<reference evidence="11" key="1">
    <citation type="journal article" date="2020" name="Genome">
        <title>Transcriptome-wide identification and characterization of cytochrome P450s from Nothapodytes nimmoniana and their phylogenomic analysis revealed candidate cytochrome P450s involved in camptothecin biosynthetic pathway.</title>
        <authorList>
            <person name="Godbole R.C."/>
            <person name="Pable A.A."/>
            <person name="Barvkar V.T."/>
        </authorList>
    </citation>
    <scope>NUCLEOTIDE SEQUENCE</scope>
</reference>
<evidence type="ECO:0000256" key="10">
    <source>
        <dbReference type="SAM" id="Phobius"/>
    </source>
</evidence>
<feature type="transmembrane region" description="Helical" evidence="10">
    <location>
        <begin position="36"/>
        <end position="58"/>
    </location>
</feature>
<feature type="binding site" description="axial binding residue" evidence="8">
    <location>
        <position position="484"/>
    </location>
    <ligand>
        <name>heme</name>
        <dbReference type="ChEBI" id="CHEBI:30413"/>
    </ligand>
    <ligandPart>
        <name>Fe</name>
        <dbReference type="ChEBI" id="CHEBI:18248"/>
    </ligandPart>
</feature>
<proteinExistence type="evidence at transcript level"/>
<evidence type="ECO:0000256" key="7">
    <source>
        <dbReference type="ARBA" id="ARBA00023033"/>
    </source>
</evidence>
<keyword evidence="7 9" id="KW-0503">Monooxygenase</keyword>
<evidence type="ECO:0000256" key="1">
    <source>
        <dbReference type="ARBA" id="ARBA00001971"/>
    </source>
</evidence>
<evidence type="ECO:0000256" key="9">
    <source>
        <dbReference type="RuleBase" id="RU000461"/>
    </source>
</evidence>
<dbReference type="InterPro" id="IPR017972">
    <property type="entry name" value="Cyt_P450_CS"/>
</dbReference>
<dbReference type="GO" id="GO:0004497">
    <property type="term" value="F:monooxygenase activity"/>
    <property type="evidence" value="ECO:0007669"/>
    <property type="project" value="UniProtKB-KW"/>
</dbReference>
<organism evidence="11">
    <name type="scientific">Nothapodytes nimmoniana</name>
    <name type="common">Nothapodytes foetida</name>
    <dbReference type="NCBI Taxonomy" id="159386"/>
    <lineage>
        <taxon>Eukaryota</taxon>
        <taxon>Viridiplantae</taxon>
        <taxon>Streptophyta</taxon>
        <taxon>Embryophyta</taxon>
        <taxon>Tracheophyta</taxon>
        <taxon>Spermatophyta</taxon>
        <taxon>Magnoliopsida</taxon>
        <taxon>eudicotyledons</taxon>
        <taxon>Gunneridae</taxon>
        <taxon>Pentapetalae</taxon>
        <taxon>asterids</taxon>
        <taxon>lamiids</taxon>
        <taxon>Icacinales</taxon>
        <taxon>Icacinaceae</taxon>
        <taxon>Nothapodytes</taxon>
    </lineage>
</organism>
<gene>
    <name evidence="11" type="primary">CYP71A94</name>
</gene>
<dbReference type="FunFam" id="1.10.630.10:FF:000011">
    <property type="entry name" value="Cytochrome P450 83B1"/>
    <property type="match status" value="1"/>
</dbReference>
<protein>
    <submittedName>
        <fullName evidence="11">Cytochrome P450</fullName>
    </submittedName>
</protein>
<evidence type="ECO:0000256" key="3">
    <source>
        <dbReference type="ARBA" id="ARBA00022617"/>
    </source>
</evidence>
<keyword evidence="10" id="KW-0472">Membrane</keyword>
<evidence type="ECO:0000313" key="11">
    <source>
        <dbReference type="EMBL" id="QNS29958.1"/>
    </source>
</evidence>
<dbReference type="EMBL" id="MN168804">
    <property type="protein sequence ID" value="QNS29958.1"/>
    <property type="molecule type" value="mRNA"/>
</dbReference>
<dbReference type="InterPro" id="IPR002401">
    <property type="entry name" value="Cyt_P450_E_grp-I"/>
</dbReference>
<name>A0A7L7RB55_NOTNI</name>
<keyword evidence="10" id="KW-1133">Transmembrane helix</keyword>
<keyword evidence="4 8" id="KW-0479">Metal-binding</keyword>
<dbReference type="PROSITE" id="PS00086">
    <property type="entry name" value="CYTOCHROME_P450"/>
    <property type="match status" value="1"/>
</dbReference>
<dbReference type="PANTHER" id="PTHR47955:SF15">
    <property type="entry name" value="CYTOCHROME P450 71A2-LIKE"/>
    <property type="match status" value="1"/>
</dbReference>
<evidence type="ECO:0000256" key="2">
    <source>
        <dbReference type="ARBA" id="ARBA00010617"/>
    </source>
</evidence>
<keyword evidence="3 8" id="KW-0349">Heme</keyword>
<dbReference type="InterPro" id="IPR036396">
    <property type="entry name" value="Cyt_P450_sf"/>
</dbReference>
<keyword evidence="5 9" id="KW-0560">Oxidoreductase</keyword>
<dbReference type="Gene3D" id="1.10.630.10">
    <property type="entry name" value="Cytochrome P450"/>
    <property type="match status" value="1"/>
</dbReference>
<dbReference type="Pfam" id="PF00067">
    <property type="entry name" value="p450"/>
    <property type="match status" value="1"/>
</dbReference>
<keyword evidence="6 8" id="KW-0408">Iron</keyword>
<dbReference type="GO" id="GO:0020037">
    <property type="term" value="F:heme binding"/>
    <property type="evidence" value="ECO:0007669"/>
    <property type="project" value="InterPro"/>
</dbReference>
<dbReference type="CDD" id="cd11072">
    <property type="entry name" value="CYP71-like"/>
    <property type="match status" value="1"/>
</dbReference>
<accession>A0A7L7RB55</accession>